<name>A0ABM9I7P6_9GAMM</name>
<dbReference type="Proteomes" id="UP001162030">
    <property type="component" value="Chromosome"/>
</dbReference>
<gene>
    <name evidence="1" type="ORF">MSZNOR_4310</name>
</gene>
<sequence>MDGQTQLITVYLTVCDLYRKGLWVYGQRFAPYSDLRFTDEEVITLYLCGLLDGKCPIKTLYEHARRYWRDWFPHLPSYGGFVQRLNRLADVFPALLEHWSPAGASATPIGVADSFPVVLARQTRRSTAKVAPDLAASGYCSAKKLYDHGVKIHVIGDEQPGTLPRPR</sequence>
<dbReference type="RefSeq" id="WP_026609704.1">
    <property type="nucleotide sequence ID" value="NZ_OX458333.1"/>
</dbReference>
<evidence type="ECO:0000313" key="2">
    <source>
        <dbReference type="Proteomes" id="UP001162030"/>
    </source>
</evidence>
<accession>A0ABM9I7P6</accession>
<organism evidence="1 2">
    <name type="scientific">Methylocaldum szegediense</name>
    <dbReference type="NCBI Taxonomy" id="73780"/>
    <lineage>
        <taxon>Bacteria</taxon>
        <taxon>Pseudomonadati</taxon>
        <taxon>Pseudomonadota</taxon>
        <taxon>Gammaproteobacteria</taxon>
        <taxon>Methylococcales</taxon>
        <taxon>Methylococcaceae</taxon>
        <taxon>Methylocaldum</taxon>
    </lineage>
</organism>
<keyword evidence="2" id="KW-1185">Reference proteome</keyword>
<dbReference type="EMBL" id="OX458333">
    <property type="protein sequence ID" value="CAI8944370.1"/>
    <property type="molecule type" value="Genomic_DNA"/>
</dbReference>
<evidence type="ECO:0008006" key="3">
    <source>
        <dbReference type="Google" id="ProtNLM"/>
    </source>
</evidence>
<reference evidence="1 2" key="1">
    <citation type="submission" date="2023-03" db="EMBL/GenBank/DDBJ databases">
        <authorList>
            <person name="Pearce D."/>
        </authorList>
    </citation>
    <scope>NUCLEOTIDE SEQUENCE [LARGE SCALE GENOMIC DNA]</scope>
    <source>
        <strain evidence="1">Msz</strain>
    </source>
</reference>
<evidence type="ECO:0000313" key="1">
    <source>
        <dbReference type="EMBL" id="CAI8944370.1"/>
    </source>
</evidence>
<protein>
    <recommendedName>
        <fullName evidence="3">Transposase</fullName>
    </recommendedName>
</protein>
<proteinExistence type="predicted"/>